<dbReference type="Proteomes" id="UP001596023">
    <property type="component" value="Unassembled WGS sequence"/>
</dbReference>
<feature type="coiled-coil region" evidence="1">
    <location>
        <begin position="182"/>
        <end position="263"/>
    </location>
</feature>
<proteinExistence type="predicted"/>
<dbReference type="RefSeq" id="WP_379998546.1">
    <property type="nucleotide sequence ID" value="NZ_JBHSGN010000099.1"/>
</dbReference>
<dbReference type="EMBL" id="JBHSGN010000099">
    <property type="protein sequence ID" value="MFC4675372.1"/>
    <property type="molecule type" value="Genomic_DNA"/>
</dbReference>
<evidence type="ECO:0000313" key="3">
    <source>
        <dbReference type="EMBL" id="MFC4675372.1"/>
    </source>
</evidence>
<feature type="transmembrane region" description="Helical" evidence="2">
    <location>
        <begin position="152"/>
        <end position="172"/>
    </location>
</feature>
<comment type="caution">
    <text evidence="3">The sequence shown here is derived from an EMBL/GenBank/DDBJ whole genome shotgun (WGS) entry which is preliminary data.</text>
</comment>
<keyword evidence="4" id="KW-1185">Reference proteome</keyword>
<accession>A0ABV9KYN5</accession>
<gene>
    <name evidence="3" type="ORF">ACFO6W_16900</name>
</gene>
<protein>
    <recommendedName>
        <fullName evidence="5">Serine/threonine protein kinase</fullName>
    </recommendedName>
</protein>
<keyword evidence="1" id="KW-0175">Coiled coil</keyword>
<evidence type="ECO:0000313" key="4">
    <source>
        <dbReference type="Proteomes" id="UP001596023"/>
    </source>
</evidence>
<feature type="non-terminal residue" evidence="3">
    <location>
        <position position="1"/>
    </location>
</feature>
<evidence type="ECO:0000256" key="1">
    <source>
        <dbReference type="SAM" id="Coils"/>
    </source>
</evidence>
<organism evidence="3 4">
    <name type="scientific">Dysgonomonas termitidis</name>
    <dbReference type="NCBI Taxonomy" id="1516126"/>
    <lineage>
        <taxon>Bacteria</taxon>
        <taxon>Pseudomonadati</taxon>
        <taxon>Bacteroidota</taxon>
        <taxon>Bacteroidia</taxon>
        <taxon>Bacteroidales</taxon>
        <taxon>Dysgonomonadaceae</taxon>
        <taxon>Dysgonomonas</taxon>
    </lineage>
</organism>
<keyword evidence="2" id="KW-1133">Transmembrane helix</keyword>
<sequence>RRSAFEEANPGKKYEKDYPAWLEAMIMKCLEKKPENRYRNAQVFFDEIERNLAGSKGWADNELAGKLQAENTRLTQKMNNLYLYNTDLETQVEKLKKNADAKDFSIQQLGLHNFDATEKLKQLESKNQELQKQLAAEQMRQIPETEIKHNPFFIALTIVFAVVALGLSAYLLSHESGDQATIEQQATELSDLKQKNEIIRDSVQIIPSNSGSDAEIKKLREEISRLKNQGGNSSQVSGLNQEINNLKSQLRTKDNEIKALKKTIGDI</sequence>
<keyword evidence="2" id="KW-0812">Transmembrane</keyword>
<name>A0ABV9KYN5_9BACT</name>
<feature type="coiled-coil region" evidence="1">
    <location>
        <begin position="113"/>
        <end position="140"/>
    </location>
</feature>
<evidence type="ECO:0000256" key="2">
    <source>
        <dbReference type="SAM" id="Phobius"/>
    </source>
</evidence>
<evidence type="ECO:0008006" key="5">
    <source>
        <dbReference type="Google" id="ProtNLM"/>
    </source>
</evidence>
<reference evidence="4" key="1">
    <citation type="journal article" date="2019" name="Int. J. Syst. Evol. Microbiol.">
        <title>The Global Catalogue of Microorganisms (GCM) 10K type strain sequencing project: providing services to taxonomists for standard genome sequencing and annotation.</title>
        <authorList>
            <consortium name="The Broad Institute Genomics Platform"/>
            <consortium name="The Broad Institute Genome Sequencing Center for Infectious Disease"/>
            <person name="Wu L."/>
            <person name="Ma J."/>
        </authorList>
    </citation>
    <scope>NUCLEOTIDE SEQUENCE [LARGE SCALE GENOMIC DNA]</scope>
    <source>
        <strain evidence="4">CCUG 66188</strain>
    </source>
</reference>
<keyword evidence="2" id="KW-0472">Membrane</keyword>